<proteinExistence type="predicted"/>
<reference evidence="1 2" key="1">
    <citation type="submission" date="2016-07" db="EMBL/GenBank/DDBJ databases">
        <title>Draft Genome Sequence of Methylobrevis pamukkalensis PK2.</title>
        <authorList>
            <person name="Vasilenko O.V."/>
            <person name="Doronina N.V."/>
            <person name="Shmareva M.N."/>
            <person name="Tarlachkov S.V."/>
            <person name="Mustakhimov I."/>
            <person name="Trotsenko Y.A."/>
        </authorList>
    </citation>
    <scope>NUCLEOTIDE SEQUENCE [LARGE SCALE GENOMIC DNA]</scope>
    <source>
        <strain evidence="1 2">PK2</strain>
    </source>
</reference>
<organism evidence="1 2">
    <name type="scientific">Methylobrevis pamukkalensis</name>
    <dbReference type="NCBI Taxonomy" id="1439726"/>
    <lineage>
        <taxon>Bacteria</taxon>
        <taxon>Pseudomonadati</taxon>
        <taxon>Pseudomonadota</taxon>
        <taxon>Alphaproteobacteria</taxon>
        <taxon>Hyphomicrobiales</taxon>
        <taxon>Pleomorphomonadaceae</taxon>
        <taxon>Methylobrevis</taxon>
    </lineage>
</organism>
<evidence type="ECO:0000313" key="2">
    <source>
        <dbReference type="Proteomes" id="UP000094622"/>
    </source>
</evidence>
<dbReference type="InterPro" id="IPR009367">
    <property type="entry name" value="Elm1-like"/>
</dbReference>
<sequence length="120" mass="12846">MARLSAVLDPARSAVFEAGSDAPYHGVLGLASHLLVSCDSANMIGEAAFTGRPVFALPLPGGSAKFARFHLGMTGSGALRWFEGRLADWTYAPINSTPTIADEILRRLPPDLRQRMPAPR</sequence>
<keyword evidence="2" id="KW-1185">Reference proteome</keyword>
<comment type="caution">
    <text evidence="1">The sequence shown here is derived from an EMBL/GenBank/DDBJ whole genome shotgun (WGS) entry which is preliminary data.</text>
</comment>
<evidence type="ECO:0000313" key="1">
    <source>
        <dbReference type="EMBL" id="ODN69428.1"/>
    </source>
</evidence>
<evidence type="ECO:0008006" key="3">
    <source>
        <dbReference type="Google" id="ProtNLM"/>
    </source>
</evidence>
<dbReference type="Pfam" id="PF06258">
    <property type="entry name" value="Mito_fiss_Elm1"/>
    <property type="match status" value="1"/>
</dbReference>
<dbReference type="Proteomes" id="UP000094622">
    <property type="component" value="Unassembled WGS sequence"/>
</dbReference>
<dbReference type="AlphaFoldDB" id="A0A1E3GZC8"/>
<name>A0A1E3GZC8_9HYPH</name>
<protein>
    <recommendedName>
        <fullName evidence="3">Nucleoside-diphosphate sugar epimerase</fullName>
    </recommendedName>
</protein>
<accession>A0A1E3GZC8</accession>
<dbReference type="EMBL" id="MCRJ01000091">
    <property type="protein sequence ID" value="ODN69428.1"/>
    <property type="molecule type" value="Genomic_DNA"/>
</dbReference>
<gene>
    <name evidence="1" type="ORF">A6302_03266</name>
</gene>